<name>A0ACC0UYM5_9HYPO</name>
<proteinExistence type="predicted"/>
<gene>
    <name evidence="1" type="ORF">N3K66_007131</name>
</gene>
<organism evidence="1 2">
    <name type="scientific">Trichothecium roseum</name>
    <dbReference type="NCBI Taxonomy" id="47278"/>
    <lineage>
        <taxon>Eukaryota</taxon>
        <taxon>Fungi</taxon>
        <taxon>Dikarya</taxon>
        <taxon>Ascomycota</taxon>
        <taxon>Pezizomycotina</taxon>
        <taxon>Sordariomycetes</taxon>
        <taxon>Hypocreomycetidae</taxon>
        <taxon>Hypocreales</taxon>
        <taxon>Hypocreales incertae sedis</taxon>
        <taxon>Trichothecium</taxon>
    </lineage>
</organism>
<reference evidence="1" key="1">
    <citation type="submission" date="2022-10" db="EMBL/GenBank/DDBJ databases">
        <title>Complete Genome of Trichothecium roseum strain YXFP-22015, a Plant Pathogen Isolated from Citrus.</title>
        <authorList>
            <person name="Wang Y."/>
            <person name="Zhu L."/>
        </authorList>
    </citation>
    <scope>NUCLEOTIDE SEQUENCE</scope>
    <source>
        <strain evidence="1">YXFP-22015</strain>
    </source>
</reference>
<comment type="caution">
    <text evidence="1">The sequence shown here is derived from an EMBL/GenBank/DDBJ whole genome shotgun (WGS) entry which is preliminary data.</text>
</comment>
<evidence type="ECO:0000313" key="1">
    <source>
        <dbReference type="EMBL" id="KAI9898771.1"/>
    </source>
</evidence>
<dbReference type="Proteomes" id="UP001163324">
    <property type="component" value="Chromosome 6"/>
</dbReference>
<evidence type="ECO:0000313" key="2">
    <source>
        <dbReference type="Proteomes" id="UP001163324"/>
    </source>
</evidence>
<keyword evidence="2" id="KW-1185">Reference proteome</keyword>
<accession>A0ACC0UYM5</accession>
<dbReference type="EMBL" id="CM047945">
    <property type="protein sequence ID" value="KAI9898771.1"/>
    <property type="molecule type" value="Genomic_DNA"/>
</dbReference>
<sequence length="364" mass="38314">MSLDNLSCLLTGPGKARFEKRATPAIEDAHDVLIKMAYVGVCGSDVHYWTHAGMMGRSVTEDNPVVMGHEGSGIVQAVGPSVTTLRPGDRVAIEPQTPCRRCAQCKGGRYQLCGRMVFASDPPHHGLLAQVVRVPEDFAYRLGDATTLREGALVEPLAVAVHGVRLSGLTAGQAVLVLGSGTIGLLTAAVASAFGARSVCVIDVNEAKLEFAKRFVTVGRVGCATYVPDLTVGPEDNAARIREAADLPDGADVVIECTGVESSMQTGLHAAGRGSSFVQVGMGKSMQAVPLSVMGEREIGFTASFRYGPGDYRTALDLVAAGKVDVGAMVSSVVPFDRATEAWEKTKRGEGIKNQIQVNEDLSE</sequence>
<protein>
    <submittedName>
        <fullName evidence="1">Uncharacterized protein</fullName>
    </submittedName>
</protein>